<dbReference type="Gene3D" id="3.60.10.10">
    <property type="entry name" value="Endonuclease/exonuclease/phosphatase"/>
    <property type="match status" value="1"/>
</dbReference>
<dbReference type="AlphaFoldDB" id="A0A6C0AF56"/>
<dbReference type="EMBL" id="MN740594">
    <property type="protein sequence ID" value="QHS78070.1"/>
    <property type="molecule type" value="Genomic_DNA"/>
</dbReference>
<protein>
    <recommendedName>
        <fullName evidence="1">Endonuclease/exonuclease/phosphatase domain-containing protein</fullName>
    </recommendedName>
</protein>
<accession>A0A6C0AF56</accession>
<reference evidence="2" key="1">
    <citation type="journal article" date="2020" name="Nature">
        <title>Giant virus diversity and host interactions through global metagenomics.</title>
        <authorList>
            <person name="Schulz F."/>
            <person name="Roux S."/>
            <person name="Paez-Espino D."/>
            <person name="Jungbluth S."/>
            <person name="Walsh D.A."/>
            <person name="Denef V.J."/>
            <person name="McMahon K.D."/>
            <person name="Konstantinidis K.T."/>
            <person name="Eloe-Fadrosh E.A."/>
            <person name="Kyrpides N.C."/>
            <person name="Woyke T."/>
        </authorList>
    </citation>
    <scope>NUCLEOTIDE SEQUENCE</scope>
    <source>
        <strain evidence="2">GVMAG-S-1021933-23</strain>
    </source>
</reference>
<evidence type="ECO:0000313" key="2">
    <source>
        <dbReference type="EMBL" id="QHS78070.1"/>
    </source>
</evidence>
<dbReference type="InterPro" id="IPR005135">
    <property type="entry name" value="Endo/exonuclease/phosphatase"/>
</dbReference>
<dbReference type="Pfam" id="PF03372">
    <property type="entry name" value="Exo_endo_phos"/>
    <property type="match status" value="1"/>
</dbReference>
<sequence>MIQCISKNVLANIYAIDRTDDRYDFLEDKTILEKNYRYSLLIKELLLKDLIFLQEIELFDIDKYKIDFPDHDIFSHIIEKKRTNIIGNLILWKKNLFELIYTDKNSTGIFIVLKYNDNFIIFGNVHYHTGTCEKSYLNRYNQMKGSLKLLKKLSEKYKTNKILLVGDFNDELLEGTITNTIIKETNFNISKIKETCHIYKNKIHKYMSLDKIISSEIKIKIQKIPENRPIPDILESSDHFSICFEIYE</sequence>
<dbReference type="SUPFAM" id="SSF56219">
    <property type="entry name" value="DNase I-like"/>
    <property type="match status" value="1"/>
</dbReference>
<organism evidence="2">
    <name type="scientific">viral metagenome</name>
    <dbReference type="NCBI Taxonomy" id="1070528"/>
    <lineage>
        <taxon>unclassified sequences</taxon>
        <taxon>metagenomes</taxon>
        <taxon>organismal metagenomes</taxon>
    </lineage>
</organism>
<feature type="domain" description="Endonuclease/exonuclease/phosphatase" evidence="1">
    <location>
        <begin position="33"/>
        <end position="175"/>
    </location>
</feature>
<name>A0A6C0AF56_9ZZZZ</name>
<proteinExistence type="predicted"/>
<dbReference type="InterPro" id="IPR036691">
    <property type="entry name" value="Endo/exonu/phosph_ase_sf"/>
</dbReference>
<evidence type="ECO:0000259" key="1">
    <source>
        <dbReference type="Pfam" id="PF03372"/>
    </source>
</evidence>
<dbReference type="GO" id="GO:0003824">
    <property type="term" value="F:catalytic activity"/>
    <property type="evidence" value="ECO:0007669"/>
    <property type="project" value="InterPro"/>
</dbReference>